<evidence type="ECO:0000256" key="2">
    <source>
        <dbReference type="ARBA" id="ARBA00022679"/>
    </source>
</evidence>
<dbReference type="CDD" id="cd07771">
    <property type="entry name" value="ASKHA_NBD_FGGY_RhaB-like"/>
    <property type="match status" value="1"/>
</dbReference>
<dbReference type="PANTHER" id="PTHR10196">
    <property type="entry name" value="SUGAR KINASE"/>
    <property type="match status" value="1"/>
</dbReference>
<keyword evidence="3" id="KW-0547">Nucleotide-binding</keyword>
<name>A0A7Z1B0F0_9PSEU</name>
<dbReference type="GO" id="GO:0005829">
    <property type="term" value="C:cytosol"/>
    <property type="evidence" value="ECO:0007669"/>
    <property type="project" value="TreeGrafter"/>
</dbReference>
<reference evidence="10 11" key="1">
    <citation type="submission" date="2016-12" db="EMBL/GenBank/DDBJ databases">
        <title>The draft genome sequence of Actinophytocola xinjiangensis.</title>
        <authorList>
            <person name="Wang W."/>
            <person name="Yuan L."/>
        </authorList>
    </citation>
    <scope>NUCLEOTIDE SEQUENCE [LARGE SCALE GENOMIC DNA]</scope>
    <source>
        <strain evidence="10 11">CGMCC 4.4663</strain>
    </source>
</reference>
<accession>A0A7Z1B0F0</accession>
<proteinExistence type="inferred from homology"/>
<keyword evidence="6" id="KW-1015">Disulfide bond</keyword>
<evidence type="ECO:0000313" key="11">
    <source>
        <dbReference type="Proteomes" id="UP000185696"/>
    </source>
</evidence>
<keyword evidence="11" id="KW-1185">Reference proteome</keyword>
<evidence type="ECO:0000256" key="7">
    <source>
        <dbReference type="ARBA" id="ARBA00023308"/>
    </source>
</evidence>
<dbReference type="SUPFAM" id="SSF53067">
    <property type="entry name" value="Actin-like ATPase domain"/>
    <property type="match status" value="2"/>
</dbReference>
<gene>
    <name evidence="10" type="ORF">BLA60_09030</name>
</gene>
<evidence type="ECO:0000256" key="5">
    <source>
        <dbReference type="ARBA" id="ARBA00022840"/>
    </source>
</evidence>
<feature type="domain" description="Carbohydrate kinase FGGY N-terminal" evidence="8">
    <location>
        <begin position="64"/>
        <end position="235"/>
    </location>
</feature>
<keyword evidence="5" id="KW-0067">ATP-binding</keyword>
<dbReference type="GO" id="GO:0008993">
    <property type="term" value="F:rhamnulokinase activity"/>
    <property type="evidence" value="ECO:0007669"/>
    <property type="project" value="InterPro"/>
</dbReference>
<keyword evidence="4 10" id="KW-0418">Kinase</keyword>
<dbReference type="InterPro" id="IPR043129">
    <property type="entry name" value="ATPase_NBD"/>
</dbReference>
<comment type="caution">
    <text evidence="10">The sequence shown here is derived from an EMBL/GenBank/DDBJ whole genome shotgun (WGS) entry which is preliminary data.</text>
</comment>
<dbReference type="Pfam" id="PF00370">
    <property type="entry name" value="FGGY_N"/>
    <property type="match status" value="1"/>
</dbReference>
<protein>
    <submittedName>
        <fullName evidence="10">Rhamnulokinase</fullName>
    </submittedName>
</protein>
<organism evidence="10 11">
    <name type="scientific">Actinophytocola xinjiangensis</name>
    <dbReference type="NCBI Taxonomy" id="485602"/>
    <lineage>
        <taxon>Bacteria</taxon>
        <taxon>Bacillati</taxon>
        <taxon>Actinomycetota</taxon>
        <taxon>Actinomycetes</taxon>
        <taxon>Pseudonocardiales</taxon>
        <taxon>Pseudonocardiaceae</taxon>
    </lineage>
</organism>
<evidence type="ECO:0000256" key="6">
    <source>
        <dbReference type="ARBA" id="ARBA00023157"/>
    </source>
</evidence>
<feature type="domain" description="Carbohydrate kinase FGGY C-terminal" evidence="9">
    <location>
        <begin position="246"/>
        <end position="432"/>
    </location>
</feature>
<dbReference type="Gene3D" id="3.30.420.40">
    <property type="match status" value="2"/>
</dbReference>
<dbReference type="AlphaFoldDB" id="A0A7Z1B0F0"/>
<comment type="similarity">
    <text evidence="1">Belongs to the FGGY kinase family.</text>
</comment>
<keyword evidence="7" id="KW-0684">Rhamnose metabolism</keyword>
<dbReference type="GO" id="GO:0005524">
    <property type="term" value="F:ATP binding"/>
    <property type="evidence" value="ECO:0007669"/>
    <property type="project" value="UniProtKB-KW"/>
</dbReference>
<dbReference type="InterPro" id="IPR018485">
    <property type="entry name" value="FGGY_C"/>
</dbReference>
<dbReference type="Proteomes" id="UP000185696">
    <property type="component" value="Unassembled WGS sequence"/>
</dbReference>
<sequence length="477" mass="49749">MAAVDLGASSGRVMLGEVGPDSVALREIHRFGNGPVRVGDTLHWDVLGIHREVLAGLRAAGPLDGVGVDSWAVDYGLLDERGALLGNPVCYRDARTDGVAAALRATVPPAEQYAVTGLRELPFNTIYQLVSERDGARLRAASTMLLVPDLLGYWLTGQVGAERTNASTTGLYDATRGEWALDLARRAGIPTGLLPRLRDAGEILGPTTPAVSAELGHTAPVVAVGSHDTASAVLGVPATGDVPFAFISSGTWSLVGMELSRPLLTEPARAAGFSNESGVDGTVRLLRNVTGLWVLTESVRAWGTVSLADALAAARDAPAFGPVVDIDDPVFLPPGDMPARIAAACRATGQRPPEGVAEITRCVLESLALAYRRAVRRLGEVTGRPAEVIHLIGGGTHNEFLCQLTADACGLPVVAGPVEATALGNVLVQARALGADLPDRWAMRALVARTVPTRTHTPGPGADRWDGAEARYAALGV</sequence>
<dbReference type="PANTHER" id="PTHR10196:SF93">
    <property type="entry name" value="L-RHAMNULOKINASE"/>
    <property type="match status" value="1"/>
</dbReference>
<dbReference type="Pfam" id="PF02782">
    <property type="entry name" value="FGGY_C"/>
    <property type="match status" value="1"/>
</dbReference>
<evidence type="ECO:0000256" key="4">
    <source>
        <dbReference type="ARBA" id="ARBA00022777"/>
    </source>
</evidence>
<evidence type="ECO:0000256" key="3">
    <source>
        <dbReference type="ARBA" id="ARBA00022741"/>
    </source>
</evidence>
<evidence type="ECO:0000313" key="10">
    <source>
        <dbReference type="EMBL" id="OLF12401.1"/>
    </source>
</evidence>
<evidence type="ECO:0000256" key="1">
    <source>
        <dbReference type="ARBA" id="ARBA00009156"/>
    </source>
</evidence>
<dbReference type="GO" id="GO:0006071">
    <property type="term" value="P:glycerol metabolic process"/>
    <property type="evidence" value="ECO:0007669"/>
    <property type="project" value="TreeGrafter"/>
</dbReference>
<dbReference type="InterPro" id="IPR013449">
    <property type="entry name" value="Rhamnulokinase"/>
</dbReference>
<dbReference type="InterPro" id="IPR018484">
    <property type="entry name" value="FGGY_N"/>
</dbReference>
<dbReference type="GO" id="GO:0019301">
    <property type="term" value="P:rhamnose catabolic process"/>
    <property type="evidence" value="ECO:0007669"/>
    <property type="project" value="InterPro"/>
</dbReference>
<dbReference type="EMBL" id="MSIF01000003">
    <property type="protein sequence ID" value="OLF12401.1"/>
    <property type="molecule type" value="Genomic_DNA"/>
</dbReference>
<dbReference type="GO" id="GO:0004370">
    <property type="term" value="F:glycerol kinase activity"/>
    <property type="evidence" value="ECO:0007669"/>
    <property type="project" value="TreeGrafter"/>
</dbReference>
<evidence type="ECO:0000259" key="8">
    <source>
        <dbReference type="Pfam" id="PF00370"/>
    </source>
</evidence>
<evidence type="ECO:0000259" key="9">
    <source>
        <dbReference type="Pfam" id="PF02782"/>
    </source>
</evidence>
<keyword evidence="2" id="KW-0808">Transferase</keyword>